<feature type="short sequence motif" description="GXSXG" evidence="2">
    <location>
        <begin position="80"/>
        <end position="84"/>
    </location>
</feature>
<comment type="caution">
    <text evidence="5">The sequence shown here is derived from an EMBL/GenBank/DDBJ whole genome shotgun (WGS) entry which is preliminary data.</text>
</comment>
<dbReference type="Proteomes" id="UP001144451">
    <property type="component" value="Unassembled WGS sequence"/>
</dbReference>
<feature type="active site" description="Nucleophile" evidence="2">
    <location>
        <position position="82"/>
    </location>
</feature>
<feature type="short sequence motif" description="GXGXXG" evidence="2">
    <location>
        <begin position="53"/>
        <end position="58"/>
    </location>
</feature>
<evidence type="ECO:0000259" key="4">
    <source>
        <dbReference type="PROSITE" id="PS51635"/>
    </source>
</evidence>
<dbReference type="PANTHER" id="PTHR46394">
    <property type="entry name" value="ANNEXIN"/>
    <property type="match status" value="1"/>
</dbReference>
<keyword evidence="1 2" id="KW-0443">Lipid metabolism</keyword>
<evidence type="ECO:0000256" key="2">
    <source>
        <dbReference type="PROSITE-ProRule" id="PRU01161"/>
    </source>
</evidence>
<dbReference type="RefSeq" id="WP_241237616.1">
    <property type="nucleotide sequence ID" value="NZ_BSDQ01000001.1"/>
</dbReference>
<feature type="short sequence motif" description="DGA/G" evidence="2">
    <location>
        <begin position="245"/>
        <end position="247"/>
    </location>
</feature>
<feature type="region of interest" description="Disordered" evidence="3">
    <location>
        <begin position="1"/>
        <end position="40"/>
    </location>
</feature>
<evidence type="ECO:0000313" key="6">
    <source>
        <dbReference type="Proteomes" id="UP001144451"/>
    </source>
</evidence>
<feature type="compositionally biased region" description="Low complexity" evidence="3">
    <location>
        <begin position="27"/>
        <end position="38"/>
    </location>
</feature>
<dbReference type="InterPro" id="IPR002641">
    <property type="entry name" value="PNPLA_dom"/>
</dbReference>
<sequence>MTSPQPAVSPDTPPSVAPHSKDEGKSAHAAAEGKSAHAGGEDLSNRVDLVMEGGGVKGIALAGAIEVLEERGYRVHRVAGSSAGAIAGALAASGIDGSTMVEILRATDYRRFEDGPWWTRTLPGKALSILLHNGIHRGDFLQQWLEEQLAEHAPAGSTGTFGDLVIDDPEVDVDRDDPRRHRLVVTASDLSAGKLRLLPRDAAEFGRDPERLRIAEAVRVSSSIPLFFRPARWRSPAGGSAVLVDGGMLSNFPVSVFDRPGGEMPRWPTFGIKLSAKPEADFGQRNRIRGPLSFGKALVDTVTGFYDRMHIDAQHAVERTIFIDTAAVRPTQFDLSDEDRDLLHRKGRKAATEFLDGDERGQEPWDFRRYVERHRSGPARPGGS</sequence>
<keyword evidence="2" id="KW-0442">Lipid degradation</keyword>
<dbReference type="PROSITE" id="PS51635">
    <property type="entry name" value="PNPLA"/>
    <property type="match status" value="1"/>
</dbReference>
<feature type="active site" description="Proton acceptor" evidence="2">
    <location>
        <position position="245"/>
    </location>
</feature>
<dbReference type="PANTHER" id="PTHR46394:SF1">
    <property type="entry name" value="PNPLA DOMAIN-CONTAINING PROTEIN"/>
    <property type="match status" value="1"/>
</dbReference>
<reference evidence="5" key="1">
    <citation type="submission" date="2022-12" db="EMBL/GenBank/DDBJ databases">
        <title>Reference genome sequencing for broad-spectrum identification of bacterial and archaeal isolates by mass spectrometry.</title>
        <authorList>
            <person name="Sekiguchi Y."/>
            <person name="Tourlousse D.M."/>
        </authorList>
    </citation>
    <scope>NUCLEOTIDE SEQUENCE</scope>
    <source>
        <strain evidence="5">5-2</strain>
    </source>
</reference>
<keyword evidence="2" id="KW-0378">Hydrolase</keyword>
<keyword evidence="6" id="KW-1185">Reference proteome</keyword>
<protein>
    <submittedName>
        <fullName evidence="5">Esterase</fullName>
    </submittedName>
</protein>
<evidence type="ECO:0000256" key="1">
    <source>
        <dbReference type="ARBA" id="ARBA00023098"/>
    </source>
</evidence>
<dbReference type="GeneID" id="78121292"/>
<proteinExistence type="predicted"/>
<dbReference type="InterPro" id="IPR052580">
    <property type="entry name" value="Lipid_Hydrolase"/>
</dbReference>
<dbReference type="Pfam" id="PF01734">
    <property type="entry name" value="Patatin"/>
    <property type="match status" value="1"/>
</dbReference>
<accession>A0ABQ5RDY6</accession>
<dbReference type="EMBL" id="BSDQ01000001">
    <property type="protein sequence ID" value="GLI30113.1"/>
    <property type="molecule type" value="Genomic_DNA"/>
</dbReference>
<gene>
    <name evidence="5" type="ORF">BCONGLO52_09540</name>
</gene>
<evidence type="ECO:0000313" key="5">
    <source>
        <dbReference type="EMBL" id="GLI30113.1"/>
    </source>
</evidence>
<evidence type="ECO:0000256" key="3">
    <source>
        <dbReference type="SAM" id="MobiDB-lite"/>
    </source>
</evidence>
<feature type="region of interest" description="Disordered" evidence="3">
    <location>
        <begin position="354"/>
        <end position="384"/>
    </location>
</feature>
<dbReference type="InterPro" id="IPR016035">
    <property type="entry name" value="Acyl_Trfase/lysoPLipase"/>
</dbReference>
<dbReference type="SUPFAM" id="SSF52151">
    <property type="entry name" value="FabD/lysophospholipase-like"/>
    <property type="match status" value="1"/>
</dbReference>
<dbReference type="Gene3D" id="3.40.1090.10">
    <property type="entry name" value="Cytosolic phospholipase A2 catalytic domain"/>
    <property type="match status" value="2"/>
</dbReference>
<organism evidence="5 6">
    <name type="scientific">Brachybacterium conglomeratum</name>
    <dbReference type="NCBI Taxonomy" id="47846"/>
    <lineage>
        <taxon>Bacteria</taxon>
        <taxon>Bacillati</taxon>
        <taxon>Actinomycetota</taxon>
        <taxon>Actinomycetes</taxon>
        <taxon>Micrococcales</taxon>
        <taxon>Dermabacteraceae</taxon>
        <taxon>Brachybacterium</taxon>
    </lineage>
</organism>
<dbReference type="CDD" id="cd07207">
    <property type="entry name" value="Pat_ExoU_VipD_like"/>
    <property type="match status" value="1"/>
</dbReference>
<name>A0ABQ5RDY6_9MICO</name>
<feature type="compositionally biased region" description="Basic and acidic residues" evidence="3">
    <location>
        <begin position="357"/>
        <end position="375"/>
    </location>
</feature>
<feature type="domain" description="PNPLA" evidence="4">
    <location>
        <begin position="49"/>
        <end position="258"/>
    </location>
</feature>